<reference evidence="2 3" key="1">
    <citation type="submission" date="2021-02" db="EMBL/GenBank/DDBJ databases">
        <title>Plant Genome Project.</title>
        <authorList>
            <person name="Zhang R.-G."/>
        </authorList>
    </citation>
    <scope>NUCLEOTIDE SEQUENCE [LARGE SCALE GENOMIC DNA]</scope>
    <source>
        <tissue evidence="2">Leaves</tissue>
    </source>
</reference>
<accession>A0ABQ8IKW5</accession>
<proteinExistence type="predicted"/>
<dbReference type="Proteomes" id="UP000827721">
    <property type="component" value="Unassembled WGS sequence"/>
</dbReference>
<sequence length="160" mass="18235">MHISIRARGLLGSRNHEHRVKVPLLHGLDLSDAIREFLENRSVEVELRTMVTESCWVGIRVDMDLFWGVHCCLGIQLHVEFCDVGVHGSLGCLITLVHKSLDISKFSNYDELCSELARMFGLEGQLEDPQRSGWQLVFVDRENDVLLLGDDPWQLLRIIG</sequence>
<organism evidence="2 3">
    <name type="scientific">Xanthoceras sorbifolium</name>
    <dbReference type="NCBI Taxonomy" id="99658"/>
    <lineage>
        <taxon>Eukaryota</taxon>
        <taxon>Viridiplantae</taxon>
        <taxon>Streptophyta</taxon>
        <taxon>Embryophyta</taxon>
        <taxon>Tracheophyta</taxon>
        <taxon>Spermatophyta</taxon>
        <taxon>Magnoliopsida</taxon>
        <taxon>eudicotyledons</taxon>
        <taxon>Gunneridae</taxon>
        <taxon>Pentapetalae</taxon>
        <taxon>rosids</taxon>
        <taxon>malvids</taxon>
        <taxon>Sapindales</taxon>
        <taxon>Sapindaceae</taxon>
        <taxon>Xanthoceroideae</taxon>
        <taxon>Xanthoceras</taxon>
    </lineage>
</organism>
<dbReference type="InterPro" id="IPR053793">
    <property type="entry name" value="PB1-like"/>
</dbReference>
<dbReference type="SUPFAM" id="SSF54277">
    <property type="entry name" value="CAD &amp; PB1 domains"/>
    <property type="match status" value="1"/>
</dbReference>
<dbReference type="PANTHER" id="PTHR31384">
    <property type="entry name" value="AUXIN RESPONSE FACTOR 4-RELATED"/>
    <property type="match status" value="1"/>
</dbReference>
<evidence type="ECO:0000313" key="3">
    <source>
        <dbReference type="Proteomes" id="UP000827721"/>
    </source>
</evidence>
<dbReference type="Gene3D" id="3.10.20.90">
    <property type="entry name" value="Phosphatidylinositol 3-kinase Catalytic Subunit, Chain A, domain 1"/>
    <property type="match status" value="1"/>
</dbReference>
<dbReference type="EMBL" id="JAFEMO010000001">
    <property type="protein sequence ID" value="KAH7577079.1"/>
    <property type="molecule type" value="Genomic_DNA"/>
</dbReference>
<evidence type="ECO:0000259" key="1">
    <source>
        <dbReference type="PROSITE" id="PS51745"/>
    </source>
</evidence>
<dbReference type="InterPro" id="IPR044835">
    <property type="entry name" value="ARF_plant"/>
</dbReference>
<comment type="caution">
    <text evidence="2">The sequence shown here is derived from an EMBL/GenBank/DDBJ whole genome shotgun (WGS) entry which is preliminary data.</text>
</comment>
<name>A0ABQ8IKW5_9ROSI</name>
<evidence type="ECO:0000313" key="2">
    <source>
        <dbReference type="EMBL" id="KAH7577079.1"/>
    </source>
</evidence>
<keyword evidence="3" id="KW-1185">Reference proteome</keyword>
<dbReference type="PROSITE" id="PS51745">
    <property type="entry name" value="PB1"/>
    <property type="match status" value="1"/>
</dbReference>
<protein>
    <recommendedName>
        <fullName evidence="1">PB1 domain-containing protein</fullName>
    </recommendedName>
</protein>
<gene>
    <name evidence="2" type="ORF">JRO89_XS01G0201600</name>
</gene>
<feature type="domain" description="PB1" evidence="1">
    <location>
        <begin position="89"/>
        <end position="160"/>
    </location>
</feature>
<dbReference type="PANTHER" id="PTHR31384:SF150">
    <property type="entry name" value="AUXIN RESPONSE FACTOR 6"/>
    <property type="match status" value="1"/>
</dbReference>